<dbReference type="InterPro" id="IPR012338">
    <property type="entry name" value="Beta-lactam/transpept-like"/>
</dbReference>
<dbReference type="InterPro" id="IPR001466">
    <property type="entry name" value="Beta-lactam-related"/>
</dbReference>
<name>A0A0R2A0Q1_9LACO</name>
<reference evidence="3 4" key="1">
    <citation type="journal article" date="2015" name="Genome Announc.">
        <title>Expanding the biotechnology potential of lactobacilli through comparative genomics of 213 strains and associated genera.</title>
        <authorList>
            <person name="Sun Z."/>
            <person name="Harris H.M."/>
            <person name="McCann A."/>
            <person name="Guo C."/>
            <person name="Argimon S."/>
            <person name="Zhang W."/>
            <person name="Yang X."/>
            <person name="Jeffery I.B."/>
            <person name="Cooney J.C."/>
            <person name="Kagawa T.F."/>
            <person name="Liu W."/>
            <person name="Song Y."/>
            <person name="Salvetti E."/>
            <person name="Wrobel A."/>
            <person name="Rasinkangas P."/>
            <person name="Parkhill J."/>
            <person name="Rea M.C."/>
            <person name="O'Sullivan O."/>
            <person name="Ritari J."/>
            <person name="Douillard F.P."/>
            <person name="Paul Ross R."/>
            <person name="Yang R."/>
            <person name="Briner A.E."/>
            <person name="Felis G.E."/>
            <person name="de Vos W.M."/>
            <person name="Barrangou R."/>
            <person name="Klaenhammer T.R."/>
            <person name="Caufield P.W."/>
            <person name="Cui Y."/>
            <person name="Zhang H."/>
            <person name="O'Toole P.W."/>
        </authorList>
    </citation>
    <scope>NUCLEOTIDE SEQUENCE [LARGE SCALE GENOMIC DNA]</scope>
    <source>
        <strain evidence="3 4">DSM 20634</strain>
    </source>
</reference>
<protein>
    <submittedName>
        <fullName evidence="3">Beta-lactamase</fullName>
    </submittedName>
</protein>
<dbReference type="AlphaFoldDB" id="A0A0R2A0Q1"/>
<dbReference type="GO" id="GO:0016787">
    <property type="term" value="F:hydrolase activity"/>
    <property type="evidence" value="ECO:0007669"/>
    <property type="project" value="UniProtKB-KW"/>
</dbReference>
<keyword evidence="1" id="KW-0378">Hydrolase</keyword>
<proteinExistence type="predicted"/>
<dbReference type="Pfam" id="PF00144">
    <property type="entry name" value="Beta-lactamase"/>
    <property type="match status" value="1"/>
</dbReference>
<accession>A0A0R2A0Q1</accession>
<feature type="domain" description="Beta-lactamase-related" evidence="2">
    <location>
        <begin position="13"/>
        <end position="318"/>
    </location>
</feature>
<evidence type="ECO:0000313" key="4">
    <source>
        <dbReference type="Proteomes" id="UP000051733"/>
    </source>
</evidence>
<sequence length="337" mass="38077">MVVRYQKTIAQLHALVDDQVVPGVSYTIFDGEEKTEEVFGASQLQPTTQPLWQGALYDVASLTKVVGTTTVMMQLVQDGKLSVDDEICRYLPTFGDERVTIRHLMTHTSGITGYIPNRNQLRPDQLTQALLGLHVGEDFNQRVKYADIGFIYLGWIIEHFYHRPVQQVIQEAVLTPLGMDQSTFQPIAAQCVPTEIQPQRGLIRGSTHDPKGYILGEHCGCAGLFSSLSDLTRFGQAMVTDNLAGILTNETMDHLFVDQTPMPGYHGRSFGWRVLPTCDNQPHMVIYHTGYTGTWMILDRQTKQGFIMLSNRVHPSANNPEFIERRHQLVQTYLQEK</sequence>
<comment type="caution">
    <text evidence="3">The sequence shown here is derived from an EMBL/GenBank/DDBJ whole genome shotgun (WGS) entry which is preliminary data.</text>
</comment>
<organism evidence="3 4">
    <name type="scientific">Paucilactobacillus vaccinostercus DSM 20634</name>
    <dbReference type="NCBI Taxonomy" id="1423813"/>
    <lineage>
        <taxon>Bacteria</taxon>
        <taxon>Bacillati</taxon>
        <taxon>Bacillota</taxon>
        <taxon>Bacilli</taxon>
        <taxon>Lactobacillales</taxon>
        <taxon>Lactobacillaceae</taxon>
        <taxon>Paucilactobacillus</taxon>
    </lineage>
</organism>
<dbReference type="PANTHER" id="PTHR43283">
    <property type="entry name" value="BETA-LACTAMASE-RELATED"/>
    <property type="match status" value="1"/>
</dbReference>
<evidence type="ECO:0000313" key="3">
    <source>
        <dbReference type="EMBL" id="KRM60541.1"/>
    </source>
</evidence>
<evidence type="ECO:0000256" key="1">
    <source>
        <dbReference type="ARBA" id="ARBA00022801"/>
    </source>
</evidence>
<keyword evidence="4" id="KW-1185">Reference proteome</keyword>
<evidence type="ECO:0000259" key="2">
    <source>
        <dbReference type="Pfam" id="PF00144"/>
    </source>
</evidence>
<dbReference type="RefSeq" id="WP_057780776.1">
    <property type="nucleotide sequence ID" value="NZ_AYYY01000063.1"/>
</dbReference>
<dbReference type="Gene3D" id="3.40.710.10">
    <property type="entry name" value="DD-peptidase/beta-lactamase superfamily"/>
    <property type="match status" value="1"/>
</dbReference>
<dbReference type="SUPFAM" id="SSF56601">
    <property type="entry name" value="beta-lactamase/transpeptidase-like"/>
    <property type="match status" value="1"/>
</dbReference>
<dbReference type="PATRIC" id="fig|1423813.3.peg.642"/>
<dbReference type="InterPro" id="IPR050789">
    <property type="entry name" value="Diverse_Enzym_Activities"/>
</dbReference>
<gene>
    <name evidence="3" type="ORF">FC26_GL000631</name>
</gene>
<dbReference type="EMBL" id="AYYY01000063">
    <property type="protein sequence ID" value="KRM60541.1"/>
    <property type="molecule type" value="Genomic_DNA"/>
</dbReference>
<dbReference type="Proteomes" id="UP000051733">
    <property type="component" value="Unassembled WGS sequence"/>
</dbReference>
<dbReference type="OrthoDB" id="9803467at2"/>
<dbReference type="STRING" id="1423813.FC26_GL000631"/>
<dbReference type="PANTHER" id="PTHR43283:SF11">
    <property type="entry name" value="BETA-LACTAMASE-RELATED DOMAIN-CONTAINING PROTEIN"/>
    <property type="match status" value="1"/>
</dbReference>